<accession>A0A7C3ZJ04</accession>
<dbReference type="EMBL" id="DSPX01000048">
    <property type="protein sequence ID" value="HGG00065.1"/>
    <property type="molecule type" value="Genomic_DNA"/>
</dbReference>
<gene>
    <name evidence="1" type="ORF">ENR15_05230</name>
</gene>
<dbReference type="AlphaFoldDB" id="A0A7C3ZJ04"/>
<sequence length="73" mass="8015">MPIARQHLSSKPDISGRFKCQKIAVWHRKTITDARNFPTSGQLPSNIIPDIATLPKIYQLGIAHPASPVTAVN</sequence>
<comment type="caution">
    <text evidence="1">The sequence shown here is derived from an EMBL/GenBank/DDBJ whole genome shotgun (WGS) entry which is preliminary data.</text>
</comment>
<organism evidence="1">
    <name type="scientific">Planktothricoides sp. SpSt-374</name>
    <dbReference type="NCBI Taxonomy" id="2282167"/>
    <lineage>
        <taxon>Bacteria</taxon>
        <taxon>Bacillati</taxon>
        <taxon>Cyanobacteriota</taxon>
        <taxon>Cyanophyceae</taxon>
        <taxon>Oscillatoriophycideae</taxon>
        <taxon>Oscillatoriales</taxon>
        <taxon>Oscillatoriaceae</taxon>
        <taxon>Planktothricoides</taxon>
    </lineage>
</organism>
<protein>
    <submittedName>
        <fullName evidence="1">Uncharacterized protein</fullName>
    </submittedName>
</protein>
<evidence type="ECO:0000313" key="1">
    <source>
        <dbReference type="EMBL" id="HGG00065.1"/>
    </source>
</evidence>
<name>A0A7C3ZJ04_9CYAN</name>
<proteinExistence type="predicted"/>
<reference evidence="1" key="1">
    <citation type="journal article" date="2020" name="mSystems">
        <title>Genome- and Community-Level Interaction Insights into Carbon Utilization and Element Cycling Functions of Hydrothermarchaeota in Hydrothermal Sediment.</title>
        <authorList>
            <person name="Zhou Z."/>
            <person name="Liu Y."/>
            <person name="Xu W."/>
            <person name="Pan J."/>
            <person name="Luo Z.H."/>
            <person name="Li M."/>
        </authorList>
    </citation>
    <scope>NUCLEOTIDE SEQUENCE [LARGE SCALE GENOMIC DNA]</scope>
    <source>
        <strain evidence="1">SpSt-374</strain>
    </source>
</reference>